<dbReference type="InterPro" id="IPR057702">
    <property type="entry name" value="DUF7942"/>
</dbReference>
<keyword evidence="3" id="KW-1185">Reference proteome</keyword>
<dbReference type="NCBIfam" id="NF046119">
    <property type="entry name" value="memb_SCO4225"/>
    <property type="match status" value="1"/>
</dbReference>
<dbReference type="Pfam" id="PF25637">
    <property type="entry name" value="DUF7942"/>
    <property type="match status" value="1"/>
</dbReference>
<name>A0ABT7ISF9_9ACTN</name>
<feature type="transmembrane region" description="Helical" evidence="1">
    <location>
        <begin position="71"/>
        <end position="92"/>
    </location>
</feature>
<protein>
    <submittedName>
        <fullName evidence="2">Uncharacterized protein</fullName>
    </submittedName>
</protein>
<sequence>MPPKDSLPRRLLTLATDNWAARAYWALLAAGVAVGLALPENLLGAVPLLLTAPLSTLAIAVPPVGDTLAGVLAAVWLLLSALVNAAVAGALAHRMRAERHA</sequence>
<evidence type="ECO:0000313" key="2">
    <source>
        <dbReference type="EMBL" id="MDL2075520.1"/>
    </source>
</evidence>
<feature type="transmembrane region" description="Helical" evidence="1">
    <location>
        <begin position="20"/>
        <end position="38"/>
    </location>
</feature>
<dbReference type="EMBL" id="JASJUS010000002">
    <property type="protein sequence ID" value="MDL2075520.1"/>
    <property type="molecule type" value="Genomic_DNA"/>
</dbReference>
<dbReference type="RefSeq" id="WP_255310303.1">
    <property type="nucleotide sequence ID" value="NZ_JASJUS010000002.1"/>
</dbReference>
<keyword evidence="1" id="KW-0472">Membrane</keyword>
<accession>A0ABT7ISF9</accession>
<evidence type="ECO:0000256" key="1">
    <source>
        <dbReference type="SAM" id="Phobius"/>
    </source>
</evidence>
<reference evidence="2 3" key="1">
    <citation type="submission" date="2023-05" db="EMBL/GenBank/DDBJ databases">
        <title>Streptomyces fuscus sp. nov., a brown-black pigment producing actinomyces isolated from dry sand of Sea duck farm.</title>
        <authorList>
            <person name="Xie J."/>
            <person name="Shen N."/>
        </authorList>
    </citation>
    <scope>NUCLEOTIDE SEQUENCE [LARGE SCALE GENOMIC DNA]</scope>
    <source>
        <strain evidence="2 3">GXMU-J15</strain>
    </source>
</reference>
<organism evidence="2 3">
    <name type="scientific">Streptomyces fuscus</name>
    <dbReference type="NCBI Taxonomy" id="3048495"/>
    <lineage>
        <taxon>Bacteria</taxon>
        <taxon>Bacillati</taxon>
        <taxon>Actinomycetota</taxon>
        <taxon>Actinomycetes</taxon>
        <taxon>Kitasatosporales</taxon>
        <taxon>Streptomycetaceae</taxon>
        <taxon>Streptomyces</taxon>
    </lineage>
</organism>
<keyword evidence="1" id="KW-1133">Transmembrane helix</keyword>
<dbReference type="Proteomes" id="UP001241926">
    <property type="component" value="Unassembled WGS sequence"/>
</dbReference>
<proteinExistence type="predicted"/>
<evidence type="ECO:0000313" key="3">
    <source>
        <dbReference type="Proteomes" id="UP001241926"/>
    </source>
</evidence>
<gene>
    <name evidence="2" type="ORF">QNN03_03590</name>
</gene>
<comment type="caution">
    <text evidence="2">The sequence shown here is derived from an EMBL/GenBank/DDBJ whole genome shotgun (WGS) entry which is preliminary data.</text>
</comment>
<keyword evidence="1" id="KW-0812">Transmembrane</keyword>
<feature type="transmembrane region" description="Helical" evidence="1">
    <location>
        <begin position="45"/>
        <end position="65"/>
    </location>
</feature>